<dbReference type="EMBL" id="CAJNON010000150">
    <property type="protein sequence ID" value="CAF1037848.1"/>
    <property type="molecule type" value="Genomic_DNA"/>
</dbReference>
<dbReference type="OrthoDB" id="9985979at2759"/>
<proteinExistence type="predicted"/>
<dbReference type="Pfam" id="PF05212">
    <property type="entry name" value="DUF707"/>
    <property type="match status" value="1"/>
</dbReference>
<dbReference type="PANTHER" id="PTHR31210">
    <property type="entry name" value="OS06G0731900 PROTEIN"/>
    <property type="match status" value="1"/>
</dbReference>
<name>A0A814JN65_9BILA</name>
<accession>A0A814JN65</accession>
<protein>
    <submittedName>
        <fullName evidence="1">Uncharacterized protein</fullName>
    </submittedName>
</protein>
<organism evidence="1 3">
    <name type="scientific">Adineta steineri</name>
    <dbReference type="NCBI Taxonomy" id="433720"/>
    <lineage>
        <taxon>Eukaryota</taxon>
        <taxon>Metazoa</taxon>
        <taxon>Spiralia</taxon>
        <taxon>Gnathifera</taxon>
        <taxon>Rotifera</taxon>
        <taxon>Eurotatoria</taxon>
        <taxon>Bdelloidea</taxon>
        <taxon>Adinetida</taxon>
        <taxon>Adinetidae</taxon>
        <taxon>Adineta</taxon>
    </lineage>
</organism>
<dbReference type="Proteomes" id="UP000663891">
    <property type="component" value="Unassembled WGS sequence"/>
</dbReference>
<reference evidence="1" key="1">
    <citation type="submission" date="2021-02" db="EMBL/GenBank/DDBJ databases">
        <authorList>
            <person name="Nowell W R."/>
        </authorList>
    </citation>
    <scope>NUCLEOTIDE SEQUENCE</scope>
</reference>
<dbReference type="AlphaFoldDB" id="A0A814JN65"/>
<evidence type="ECO:0000313" key="1">
    <source>
        <dbReference type="EMBL" id="CAF1037848.1"/>
    </source>
</evidence>
<evidence type="ECO:0000313" key="2">
    <source>
        <dbReference type="EMBL" id="CAF3522627.1"/>
    </source>
</evidence>
<dbReference type="PANTHER" id="PTHR31210:SF43">
    <property type="entry name" value="STORAGE PROTEIN-RELATED"/>
    <property type="match status" value="1"/>
</dbReference>
<gene>
    <name evidence="2" type="ORF">OKA104_LOCUS2682</name>
    <name evidence="1" type="ORF">VCS650_LOCUS16698</name>
</gene>
<evidence type="ECO:0000313" key="3">
    <source>
        <dbReference type="Proteomes" id="UP000663891"/>
    </source>
</evidence>
<dbReference type="Proteomes" id="UP000663881">
    <property type="component" value="Unassembled WGS sequence"/>
</dbReference>
<comment type="caution">
    <text evidence="1">The sequence shown here is derived from an EMBL/GenBank/DDBJ whole genome shotgun (WGS) entry which is preliminary data.</text>
</comment>
<dbReference type="InterPro" id="IPR007877">
    <property type="entry name" value="DUF707"/>
</dbReference>
<dbReference type="EMBL" id="CAJOAY010000074">
    <property type="protein sequence ID" value="CAF3522627.1"/>
    <property type="molecule type" value="Genomic_DNA"/>
</dbReference>
<sequence length="324" mass="37738">MKLILPSPSSLESSSFTNINNNSMRILEYSQNSTVESLREKNYELNFQRRVNCNLQTPNNCHIINKSLVISFWGEKSGKKWIALNFLKIFPEKSFDYIIMIYDNSTWNNHPIYEKAIWIYVKNQIRYWYIKRFLPPYIIQAYRYIWIVDDDARFDFNTQAYECVINQFNILLSAPARLTGPISYLFTRISPHYTSKIGRWTDFVETGPLVIANSSAFACLWNYISEKVSLGYGLDLIWCKILSTQCNFQENPVLKTCAILDTFAVDHDAVEVSTIDFGSAELPAYNKYYQNYKTKRQIFGAIATDSSIFDICAEKYSTNQSFIL</sequence>